<reference evidence="6 7" key="1">
    <citation type="submission" date="2019-08" db="EMBL/GenBank/DDBJ databases">
        <title>Draft genome analysis of Rheinheimera tangshanensis isolated from the roots of fresh rice plants (Oryza sativa).</title>
        <authorList>
            <person name="Yu Q."/>
            <person name="Qi Y."/>
            <person name="Zhang H."/>
            <person name="Pu J."/>
        </authorList>
    </citation>
    <scope>NUCLEOTIDE SEQUENCE [LARGE SCALE GENOMIC DNA]</scope>
    <source>
        <strain evidence="6 7">JA3-B52</strain>
    </source>
</reference>
<comment type="caution">
    <text evidence="6">The sequence shown here is derived from an EMBL/GenBank/DDBJ whole genome shotgun (WGS) entry which is preliminary data.</text>
</comment>
<dbReference type="InterPro" id="IPR050389">
    <property type="entry name" value="LysR-type_TF"/>
</dbReference>
<dbReference type="PROSITE" id="PS50931">
    <property type="entry name" value="HTH_LYSR"/>
    <property type="match status" value="1"/>
</dbReference>
<evidence type="ECO:0000313" key="7">
    <source>
        <dbReference type="Proteomes" id="UP000321814"/>
    </source>
</evidence>
<dbReference type="EMBL" id="VRLR01000004">
    <property type="protein sequence ID" value="TXK81089.1"/>
    <property type="molecule type" value="Genomic_DNA"/>
</dbReference>
<evidence type="ECO:0000256" key="3">
    <source>
        <dbReference type="ARBA" id="ARBA00023125"/>
    </source>
</evidence>
<dbReference type="GO" id="GO:0003700">
    <property type="term" value="F:DNA-binding transcription factor activity"/>
    <property type="evidence" value="ECO:0007669"/>
    <property type="project" value="InterPro"/>
</dbReference>
<dbReference type="OrthoDB" id="8557381at2"/>
<dbReference type="SUPFAM" id="SSF53850">
    <property type="entry name" value="Periplasmic binding protein-like II"/>
    <property type="match status" value="1"/>
</dbReference>
<gene>
    <name evidence="6" type="ORF">FU839_08180</name>
</gene>
<proteinExistence type="inferred from homology"/>
<keyword evidence="4" id="KW-0804">Transcription</keyword>
<dbReference type="Gene3D" id="1.10.10.10">
    <property type="entry name" value="Winged helix-like DNA-binding domain superfamily/Winged helix DNA-binding domain"/>
    <property type="match status" value="1"/>
</dbReference>
<dbReference type="GO" id="GO:0003677">
    <property type="term" value="F:DNA binding"/>
    <property type="evidence" value="ECO:0007669"/>
    <property type="project" value="UniProtKB-KW"/>
</dbReference>
<dbReference type="RefSeq" id="WP_147903963.1">
    <property type="nucleotide sequence ID" value="NZ_BAAAGC010000007.1"/>
</dbReference>
<dbReference type="PANTHER" id="PTHR30118:SF15">
    <property type="entry name" value="TRANSCRIPTIONAL REGULATORY PROTEIN"/>
    <property type="match status" value="1"/>
</dbReference>
<keyword evidence="2" id="KW-0805">Transcription regulation</keyword>
<dbReference type="InterPro" id="IPR036388">
    <property type="entry name" value="WH-like_DNA-bd_sf"/>
</dbReference>
<evidence type="ECO:0000256" key="2">
    <source>
        <dbReference type="ARBA" id="ARBA00023015"/>
    </source>
</evidence>
<evidence type="ECO:0000256" key="1">
    <source>
        <dbReference type="ARBA" id="ARBA00009437"/>
    </source>
</evidence>
<dbReference type="SUPFAM" id="SSF46785">
    <property type="entry name" value="Winged helix' DNA-binding domain"/>
    <property type="match status" value="1"/>
</dbReference>
<dbReference type="Pfam" id="PF00126">
    <property type="entry name" value="HTH_1"/>
    <property type="match status" value="1"/>
</dbReference>
<dbReference type="AlphaFoldDB" id="A0A5C8LZJ3"/>
<accession>A0A5C8LZJ3</accession>
<dbReference type="Pfam" id="PF03466">
    <property type="entry name" value="LysR_substrate"/>
    <property type="match status" value="1"/>
</dbReference>
<dbReference type="PANTHER" id="PTHR30118">
    <property type="entry name" value="HTH-TYPE TRANSCRIPTIONAL REGULATOR LEUO-RELATED"/>
    <property type="match status" value="1"/>
</dbReference>
<evidence type="ECO:0000313" key="6">
    <source>
        <dbReference type="EMBL" id="TXK81089.1"/>
    </source>
</evidence>
<dbReference type="Gene3D" id="3.40.190.10">
    <property type="entry name" value="Periplasmic binding protein-like II"/>
    <property type="match status" value="2"/>
</dbReference>
<name>A0A5C8LZJ3_9GAMM</name>
<dbReference type="InterPro" id="IPR005119">
    <property type="entry name" value="LysR_subst-bd"/>
</dbReference>
<feature type="domain" description="HTH lysR-type" evidence="5">
    <location>
        <begin position="7"/>
        <end position="64"/>
    </location>
</feature>
<dbReference type="InterPro" id="IPR036390">
    <property type="entry name" value="WH_DNA-bd_sf"/>
</dbReference>
<keyword evidence="7" id="KW-1185">Reference proteome</keyword>
<organism evidence="6 7">
    <name type="scientific">Rheinheimera tangshanensis</name>
    <dbReference type="NCBI Taxonomy" id="400153"/>
    <lineage>
        <taxon>Bacteria</taxon>
        <taxon>Pseudomonadati</taxon>
        <taxon>Pseudomonadota</taxon>
        <taxon>Gammaproteobacteria</taxon>
        <taxon>Chromatiales</taxon>
        <taxon>Chromatiaceae</taxon>
        <taxon>Rheinheimera</taxon>
    </lineage>
</organism>
<evidence type="ECO:0000259" key="5">
    <source>
        <dbReference type="PROSITE" id="PS50931"/>
    </source>
</evidence>
<dbReference type="Proteomes" id="UP000321814">
    <property type="component" value="Unassembled WGS sequence"/>
</dbReference>
<protein>
    <submittedName>
        <fullName evidence="6">LysR family transcriptional regulator</fullName>
    </submittedName>
</protein>
<dbReference type="PRINTS" id="PR00039">
    <property type="entry name" value="HTHLYSR"/>
</dbReference>
<keyword evidence="3" id="KW-0238">DNA-binding</keyword>
<sequence length="295" mass="32710">MTALNRLDIKQLITLKALLREKNLSKVAAQLGLTQQAVSDQLRKLRSTFNDRLFIRHGNGVQSTPFAEQLAGKLDLAIHALEQLLAPVVFDPATTAATFTISCTDFEQLSIIPQFLQRVRQQAPLLRISIRNLVPDTLHQDLLSGSIDLAMTTPSLAPTTLPSQVLYTETYQCVASKHNRAIKPQMRVAEIAKIPQVVVSPARGDFTGAINAWFEDQGHRRSVIYSFPTFSAALAALSTNDTCGFIPSRLLPDQRLQSIELEAAAPQFDVIAVWHSRSSQDPLHQWIRQQLSAVI</sequence>
<comment type="similarity">
    <text evidence="1">Belongs to the LysR transcriptional regulatory family.</text>
</comment>
<evidence type="ECO:0000256" key="4">
    <source>
        <dbReference type="ARBA" id="ARBA00023163"/>
    </source>
</evidence>
<dbReference type="InterPro" id="IPR000847">
    <property type="entry name" value="LysR_HTH_N"/>
</dbReference>